<feature type="region of interest" description="Disordered" evidence="1">
    <location>
        <begin position="485"/>
        <end position="512"/>
    </location>
</feature>
<feature type="region of interest" description="Disordered" evidence="1">
    <location>
        <begin position="1008"/>
        <end position="1027"/>
    </location>
</feature>
<dbReference type="InterPro" id="IPR047589">
    <property type="entry name" value="DUF11_rpt"/>
</dbReference>
<dbReference type="InterPro" id="IPR055354">
    <property type="entry name" value="DUF7507"/>
</dbReference>
<feature type="domain" description="DUF7507" evidence="2">
    <location>
        <begin position="648"/>
        <end position="748"/>
    </location>
</feature>
<evidence type="ECO:0000256" key="1">
    <source>
        <dbReference type="SAM" id="MobiDB-lite"/>
    </source>
</evidence>
<organism evidence="3 4">
    <name type="scientific">Nitratireductor kimnyeongensis</name>
    <dbReference type="NCBI Taxonomy" id="430679"/>
    <lineage>
        <taxon>Bacteria</taxon>
        <taxon>Pseudomonadati</taxon>
        <taxon>Pseudomonadota</taxon>
        <taxon>Alphaproteobacteria</taxon>
        <taxon>Hyphomicrobiales</taxon>
        <taxon>Phyllobacteriaceae</taxon>
        <taxon>Nitratireductor</taxon>
    </lineage>
</organism>
<dbReference type="InterPro" id="IPR013783">
    <property type="entry name" value="Ig-like_fold"/>
</dbReference>
<dbReference type="SUPFAM" id="SSF141072">
    <property type="entry name" value="CalX-like"/>
    <property type="match status" value="1"/>
</dbReference>
<comment type="caution">
    <text evidence="3">The sequence shown here is derived from an EMBL/GenBank/DDBJ whole genome shotgun (WGS) entry which is preliminary data.</text>
</comment>
<sequence length="1355" mass="142833">MDNLHQGHFRRRVKGVFVSSVKRRNNSSGRADMPCRLPSLAATMMRRGAVAAFGLAVLGFAGVGTAHAQVQRSFLNLGFESPVLGCSVVKLPDVSVSGWSTTHSNAPGNCGYGSGRLIELWRSGFNGVPSRSGSQHAELNANHGSRLYQTVCLLEGDKIDWQFSHRGLSGTDAMDFSIGGTSRVVRATTSNSGIGGESLCGSGSTVGDATCSSTQTGTWRDYTGSFIWMGPTSLQQFGFESVSSSGGSAESGNHLDDIQLRIDPLVEFSQAETTYPESGEEVGLPKISVSGYLEAPLTVTVNVVGGTADLGDDYTTPGGGETFTVSIPAGTYTAMDFDLGVSIIEDEETEEDETIEFELVGGDSFVMRSTQVCGGEPNARNTHTIQEEKIELTNVATLIDSNGNGVPDAGEMVTYQFEVTNTSSVELSGITVEAPLPGIPVSGGPINLPAGGIDNTSFSASYTLTQADVDAGILENQAVVKGTTTATGHEVEDLSDDPDNAADEDLEGDGDPDDITILRLAAAGANTLEKEAVLIDSNGNGLPDIGETLEYTFTVVNTGNVTLTNIEVTDEKVDVKNSPIASLAPGNSDSSVKGTYEVKQEDIDAGEVANSATSRASDPHGDPVDAESSPPGGTPGEMTKTPLDQNSDMDLQKDAEHQDADNDGVIDVGETILYTFTVKNTGNVTLTDVTVEDEKVDVEGGPLASLEPGGEDAETFKSSYVVTQEDADAGTIENVAEGKAKDPKGEDVVVQSHPPGGTPGTATDFDIPSVPGLSLTKSASFDPADDTNGNGFPDAGEIVRYVFDIKNTGNVTLSNITVEDPNAETGTIPISSLASGENDAETISGKHVLTQEEVNAGEVVNQATARGETPQGTPVSDLSDDPEDPTDQDADGDDDPDDPTVLKLPQNLSLATEKTGTFRGTQDGFAQPGDTIDYEVTVTNDGTVTASDVTPHDAGPKFNGKPGTGSLSPFTPASAELDPAESQTFKATYTLSEADIANAQNVEHGVQNSATATGKGPKGDETTSPEAIGKVNLPGYLISKTAQIFEVQRGGRVPYVIRAKLIGFTSPQVVDIVDEIPIAFAYVSGSAMLGDTALTPKIDGRKHTFEDITLNPDEDVEIALDLRATAAAKPGGYINRAWMEDETGERVSGIATAEVEIVPEPVFDCGDILGKVFDDKNRNGYQDAGEPGLPGARVAAVKGLLVTSDDHGRFHVACADLPDQTIGTNYILKLDPRSLPSGYRITTENPRVVRLTAGKASEFLFGASIGRVVRLDLSADAFEADGKQLKPEWFSRVGQLITLLDEEPSVLRISYEGDQNRLARQRLAAVRGLISSEWRNIGSRYRLEIETRHLSPQKK</sequence>
<dbReference type="Gene3D" id="2.60.40.2030">
    <property type="match status" value="1"/>
</dbReference>
<dbReference type="Gene3D" id="2.60.40.10">
    <property type="entry name" value="Immunoglobulins"/>
    <property type="match status" value="1"/>
</dbReference>
<evidence type="ECO:0000313" key="3">
    <source>
        <dbReference type="EMBL" id="MFC5584402.1"/>
    </source>
</evidence>
<feature type="compositionally biased region" description="Acidic residues" evidence="1">
    <location>
        <begin position="878"/>
        <end position="898"/>
    </location>
</feature>
<dbReference type="NCBIfam" id="TIGR01451">
    <property type="entry name" value="B_ant_repeat"/>
    <property type="match status" value="4"/>
</dbReference>
<feature type="domain" description="DUF7507" evidence="2">
    <location>
        <begin position="771"/>
        <end position="877"/>
    </location>
</feature>
<feature type="region of interest" description="Disordered" evidence="1">
    <location>
        <begin position="862"/>
        <end position="903"/>
    </location>
</feature>
<dbReference type="Pfam" id="PF24346">
    <property type="entry name" value="DUF7507"/>
    <property type="match status" value="5"/>
</dbReference>
<feature type="domain" description="DUF7507" evidence="2">
    <location>
        <begin position="921"/>
        <end position="1024"/>
    </location>
</feature>
<dbReference type="EMBL" id="JBHSNB010000001">
    <property type="protein sequence ID" value="MFC5584402.1"/>
    <property type="molecule type" value="Genomic_DNA"/>
</dbReference>
<name>A0ABW0T4V2_9HYPH</name>
<dbReference type="RefSeq" id="WP_223019803.1">
    <property type="nucleotide sequence ID" value="NZ_CP078143.1"/>
</dbReference>
<dbReference type="PANTHER" id="PTHR34819">
    <property type="entry name" value="LARGE CYSTEINE-RICH PERIPLASMIC PROTEIN OMCB"/>
    <property type="match status" value="1"/>
</dbReference>
<feature type="domain" description="DUF7507" evidence="2">
    <location>
        <begin position="403"/>
        <end position="493"/>
    </location>
</feature>
<accession>A0ABW0T4V2</accession>
<gene>
    <name evidence="3" type="ORF">ACFPOD_04705</name>
</gene>
<keyword evidence="4" id="KW-1185">Reference proteome</keyword>
<protein>
    <recommendedName>
        <fullName evidence="2">DUF7507 domain-containing protein</fullName>
    </recommendedName>
</protein>
<proteinExistence type="predicted"/>
<dbReference type="InterPro" id="IPR051172">
    <property type="entry name" value="Chlamydia_OmcB"/>
</dbReference>
<dbReference type="InterPro" id="IPR038081">
    <property type="entry name" value="CalX-like_sf"/>
</dbReference>
<feature type="region of interest" description="Disordered" evidence="1">
    <location>
        <begin position="943"/>
        <end position="973"/>
    </location>
</feature>
<dbReference type="SUPFAM" id="SSF117074">
    <property type="entry name" value="Hypothetical protein PA1324"/>
    <property type="match status" value="1"/>
</dbReference>
<reference evidence="4" key="1">
    <citation type="journal article" date="2019" name="Int. J. Syst. Evol. Microbiol.">
        <title>The Global Catalogue of Microorganisms (GCM) 10K type strain sequencing project: providing services to taxonomists for standard genome sequencing and annotation.</title>
        <authorList>
            <consortium name="The Broad Institute Genomics Platform"/>
            <consortium name="The Broad Institute Genome Sequencing Center for Infectious Disease"/>
            <person name="Wu L."/>
            <person name="Ma J."/>
        </authorList>
    </citation>
    <scope>NUCLEOTIDE SEQUENCE [LARGE SCALE GENOMIC DNA]</scope>
    <source>
        <strain evidence="4">JCM 3366</strain>
    </source>
</reference>
<feature type="region of interest" description="Disordered" evidence="1">
    <location>
        <begin position="607"/>
        <end position="647"/>
    </location>
</feature>
<evidence type="ECO:0000259" key="2">
    <source>
        <dbReference type="Pfam" id="PF24346"/>
    </source>
</evidence>
<dbReference type="Proteomes" id="UP001596107">
    <property type="component" value="Unassembled WGS sequence"/>
</dbReference>
<evidence type="ECO:0000313" key="4">
    <source>
        <dbReference type="Proteomes" id="UP001596107"/>
    </source>
</evidence>
<feature type="compositionally biased region" description="Acidic residues" evidence="1">
    <location>
        <begin position="493"/>
        <end position="512"/>
    </location>
</feature>
<feature type="domain" description="DUF7507" evidence="2">
    <location>
        <begin position="539"/>
        <end position="626"/>
    </location>
</feature>